<proteinExistence type="predicted"/>
<protein>
    <submittedName>
        <fullName evidence="1">Uncharacterized protein</fullName>
    </submittedName>
</protein>
<organism evidence="1 2">
    <name type="scientific">Pseudomonas putida</name>
    <name type="common">Arthrobacter siderocapsulatus</name>
    <dbReference type="NCBI Taxonomy" id="303"/>
    <lineage>
        <taxon>Bacteria</taxon>
        <taxon>Pseudomonadati</taxon>
        <taxon>Pseudomonadota</taxon>
        <taxon>Gammaproteobacteria</taxon>
        <taxon>Pseudomonadales</taxon>
        <taxon>Pseudomonadaceae</taxon>
        <taxon>Pseudomonas</taxon>
    </lineage>
</organism>
<name>A0A4D6X546_PSEPU</name>
<gene>
    <name evidence="1" type="ORF">E6B08_07075</name>
</gene>
<accession>A0A4D6X546</accession>
<reference evidence="2" key="1">
    <citation type="submission" date="2019-04" db="EMBL/GenBank/DDBJ databases">
        <title>Genome sequence of Pseudomonas putida 1290, an auxin catabolizing strain.</title>
        <authorList>
            <person name="Laird T.S."/>
            <person name="Leveau J.H.J."/>
        </authorList>
    </citation>
    <scope>NUCLEOTIDE SEQUENCE [LARGE SCALE GENOMIC DNA]</scope>
    <source>
        <strain evidence="2">1290</strain>
    </source>
</reference>
<dbReference type="RefSeq" id="WP_136913371.1">
    <property type="nucleotide sequence ID" value="NZ_CP039371.1"/>
</dbReference>
<dbReference type="Proteomes" id="UP000298551">
    <property type="component" value="Chromosome"/>
</dbReference>
<evidence type="ECO:0000313" key="1">
    <source>
        <dbReference type="EMBL" id="QCI11187.1"/>
    </source>
</evidence>
<sequence length="77" mass="8943">MSDLTVRAQLEFEALQTGQAWVRLIDQIIGDYPDPFVLAIEHARRILRKHTGKNIDPRFVWWHQFDSASTSSRTFTG</sequence>
<dbReference type="AlphaFoldDB" id="A0A4D6X546"/>
<dbReference type="EMBL" id="CP039371">
    <property type="protein sequence ID" value="QCI11187.1"/>
    <property type="molecule type" value="Genomic_DNA"/>
</dbReference>
<evidence type="ECO:0000313" key="2">
    <source>
        <dbReference type="Proteomes" id="UP000298551"/>
    </source>
</evidence>